<evidence type="ECO:0000313" key="3">
    <source>
        <dbReference type="Proteomes" id="UP000281708"/>
    </source>
</evidence>
<evidence type="ECO:0000313" key="2">
    <source>
        <dbReference type="EMBL" id="RLV48868.1"/>
    </source>
</evidence>
<dbReference type="SUPFAM" id="SSF63380">
    <property type="entry name" value="Riboflavin synthase domain-like"/>
    <property type="match status" value="1"/>
</dbReference>
<comment type="caution">
    <text evidence="2">The sequence shown here is derived from an EMBL/GenBank/DDBJ whole genome shotgun (WGS) entry which is preliminary data.</text>
</comment>
<dbReference type="CDD" id="cd06193">
    <property type="entry name" value="siderophore_interacting"/>
    <property type="match status" value="1"/>
</dbReference>
<dbReference type="InterPro" id="IPR013113">
    <property type="entry name" value="SIP_FAD-bd"/>
</dbReference>
<dbReference type="InterPro" id="IPR039261">
    <property type="entry name" value="FNR_nucleotide-bd"/>
</dbReference>
<dbReference type="Pfam" id="PF04954">
    <property type="entry name" value="SIP"/>
    <property type="match status" value="1"/>
</dbReference>
<keyword evidence="3" id="KW-1185">Reference proteome</keyword>
<accession>A0A3L8P357</accession>
<dbReference type="PANTHER" id="PTHR30157">
    <property type="entry name" value="FERRIC REDUCTASE, NADPH-DEPENDENT"/>
    <property type="match status" value="1"/>
</dbReference>
<organism evidence="2 3">
    <name type="scientific">Nocardioides mangrovicus</name>
    <dbReference type="NCBI Taxonomy" id="2478913"/>
    <lineage>
        <taxon>Bacteria</taxon>
        <taxon>Bacillati</taxon>
        <taxon>Actinomycetota</taxon>
        <taxon>Actinomycetes</taxon>
        <taxon>Propionibacteriales</taxon>
        <taxon>Nocardioidaceae</taxon>
        <taxon>Nocardioides</taxon>
    </lineage>
</organism>
<dbReference type="InterPro" id="IPR039374">
    <property type="entry name" value="SIP_fam"/>
</dbReference>
<dbReference type="EMBL" id="RDBE01000007">
    <property type="protein sequence ID" value="RLV48868.1"/>
    <property type="molecule type" value="Genomic_DNA"/>
</dbReference>
<sequence length="243" mass="26111">MQLTVTATSRVSPDLVRVEFSGDLASFAESTFTDRYVKLQFPDAVRTYTALDPDVEAGTVAVEFVVHGDTGVAGPWAAAAQPGDVLEVRGPGGAYAPDPAADWHLLVGDESALPAIRAALQALPAEATARAYVEIEGPGHEAELPREVTWVHRGSGAAAAMAAAEQTEPALLTAVREGEWLPGRVQCFVHGEAQVVMHALRPFLLAEKGLPREDVSVSGYWRRGRTEEGFRDWKRELREAEGA</sequence>
<dbReference type="PANTHER" id="PTHR30157:SF0">
    <property type="entry name" value="NADPH-DEPENDENT FERRIC-CHELATE REDUCTASE"/>
    <property type="match status" value="1"/>
</dbReference>
<feature type="domain" description="FAD-binding FR-type" evidence="1">
    <location>
        <begin position="1"/>
        <end position="98"/>
    </location>
</feature>
<name>A0A3L8P357_9ACTN</name>
<proteinExistence type="predicted"/>
<dbReference type="Gene3D" id="2.40.30.10">
    <property type="entry name" value="Translation factors"/>
    <property type="match status" value="1"/>
</dbReference>
<dbReference type="AlphaFoldDB" id="A0A3L8P357"/>
<dbReference type="PROSITE" id="PS51384">
    <property type="entry name" value="FAD_FR"/>
    <property type="match status" value="1"/>
</dbReference>
<dbReference type="Gene3D" id="3.40.50.80">
    <property type="entry name" value="Nucleotide-binding domain of ferredoxin-NADP reductase (FNR) module"/>
    <property type="match status" value="1"/>
</dbReference>
<protein>
    <submittedName>
        <fullName evidence="2">Siderophore-interacting protein</fullName>
    </submittedName>
</protein>
<dbReference type="InterPro" id="IPR017938">
    <property type="entry name" value="Riboflavin_synthase-like_b-brl"/>
</dbReference>
<evidence type="ECO:0000259" key="1">
    <source>
        <dbReference type="PROSITE" id="PS51384"/>
    </source>
</evidence>
<gene>
    <name evidence="2" type="ORF">D9V37_09690</name>
</gene>
<dbReference type="Pfam" id="PF08021">
    <property type="entry name" value="FAD_binding_9"/>
    <property type="match status" value="1"/>
</dbReference>
<dbReference type="GO" id="GO:0016491">
    <property type="term" value="F:oxidoreductase activity"/>
    <property type="evidence" value="ECO:0007669"/>
    <property type="project" value="InterPro"/>
</dbReference>
<dbReference type="Proteomes" id="UP000281708">
    <property type="component" value="Unassembled WGS sequence"/>
</dbReference>
<dbReference type="RefSeq" id="WP_121805972.1">
    <property type="nucleotide sequence ID" value="NZ_RDBE01000007.1"/>
</dbReference>
<dbReference type="OrthoDB" id="3291337at2"/>
<dbReference type="InterPro" id="IPR007037">
    <property type="entry name" value="SIP_rossman_dom"/>
</dbReference>
<reference evidence="2 3" key="1">
    <citation type="submission" date="2018-10" db="EMBL/GenBank/DDBJ databases">
        <title>Marmoricola sp. 4Q3S-7 whole genome shotgun sequence.</title>
        <authorList>
            <person name="Li F."/>
        </authorList>
    </citation>
    <scope>NUCLEOTIDE SEQUENCE [LARGE SCALE GENOMIC DNA]</scope>
    <source>
        <strain evidence="2 3">4Q3S-7</strain>
    </source>
</reference>
<dbReference type="InterPro" id="IPR017927">
    <property type="entry name" value="FAD-bd_FR_type"/>
</dbReference>